<dbReference type="AlphaFoldDB" id="A0A7W7W0A1"/>
<comment type="caution">
    <text evidence="1">The sequence shown here is derived from an EMBL/GenBank/DDBJ whole genome shotgun (WGS) entry which is preliminary data.</text>
</comment>
<dbReference type="EMBL" id="JACHJV010000003">
    <property type="protein sequence ID" value="MBB4928455.1"/>
    <property type="molecule type" value="Genomic_DNA"/>
</dbReference>
<sequence>MSTGLASFTAFGAGLGIGIGQGAEVVVSWRGGQAGAGGQWMAAWRSPRC</sequence>
<dbReference type="RefSeq" id="WP_184945855.1">
    <property type="nucleotide sequence ID" value="NZ_JACHJV010000003.1"/>
</dbReference>
<name>A0A7W7W0A1_KITKI</name>
<organism evidence="1 2">
    <name type="scientific">Kitasatospora kifunensis</name>
    <name type="common">Streptomyces kifunensis</name>
    <dbReference type="NCBI Taxonomy" id="58351"/>
    <lineage>
        <taxon>Bacteria</taxon>
        <taxon>Bacillati</taxon>
        <taxon>Actinomycetota</taxon>
        <taxon>Actinomycetes</taxon>
        <taxon>Kitasatosporales</taxon>
        <taxon>Streptomycetaceae</taxon>
        <taxon>Kitasatospora</taxon>
    </lineage>
</organism>
<proteinExistence type="predicted"/>
<dbReference type="Proteomes" id="UP000540506">
    <property type="component" value="Unassembled WGS sequence"/>
</dbReference>
<keyword evidence="2" id="KW-1185">Reference proteome</keyword>
<accession>A0A7W7W0A1</accession>
<gene>
    <name evidence="1" type="ORF">FHR34_007552</name>
</gene>
<reference evidence="1 2" key="1">
    <citation type="submission" date="2020-08" db="EMBL/GenBank/DDBJ databases">
        <title>Sequencing the genomes of 1000 actinobacteria strains.</title>
        <authorList>
            <person name="Klenk H.-P."/>
        </authorList>
    </citation>
    <scope>NUCLEOTIDE SEQUENCE [LARGE SCALE GENOMIC DNA]</scope>
    <source>
        <strain evidence="1 2">DSM 41654</strain>
    </source>
</reference>
<evidence type="ECO:0000313" key="2">
    <source>
        <dbReference type="Proteomes" id="UP000540506"/>
    </source>
</evidence>
<evidence type="ECO:0000313" key="1">
    <source>
        <dbReference type="EMBL" id="MBB4928455.1"/>
    </source>
</evidence>
<protein>
    <submittedName>
        <fullName evidence="1">Uncharacterized protein</fullName>
    </submittedName>
</protein>